<evidence type="ECO:0000313" key="2">
    <source>
        <dbReference type="Proteomes" id="UP000027604"/>
    </source>
</evidence>
<name>W0V5F5_9BURK</name>
<dbReference type="EMBL" id="HG322949">
    <property type="protein sequence ID" value="CDG83116.1"/>
    <property type="molecule type" value="Genomic_DNA"/>
</dbReference>
<dbReference type="KEGG" id="jag:GJA_2485"/>
<proteinExistence type="predicted"/>
<gene>
    <name evidence="1" type="primary">yma</name>
    <name evidence="1" type="ORF">GJA_2485</name>
</gene>
<dbReference type="PATRIC" id="fig|1349767.4.peg.4224"/>
<organism evidence="1 2">
    <name type="scientific">Janthinobacterium agaricidamnosum NBRC 102515 = DSM 9628</name>
    <dbReference type="NCBI Taxonomy" id="1349767"/>
    <lineage>
        <taxon>Bacteria</taxon>
        <taxon>Pseudomonadati</taxon>
        <taxon>Pseudomonadota</taxon>
        <taxon>Betaproteobacteria</taxon>
        <taxon>Burkholderiales</taxon>
        <taxon>Oxalobacteraceae</taxon>
        <taxon>Janthinobacterium</taxon>
    </lineage>
</organism>
<keyword evidence="2" id="KW-1185">Reference proteome</keyword>
<accession>W0V5F5</accession>
<dbReference type="eggNOG" id="ENOG502ZU9B">
    <property type="taxonomic scope" value="Bacteria"/>
</dbReference>
<sequence>MKNIEGQPSDITSSQESFSMAPRDFACILLPAVDYESQLQAIGSLLEQHRQNERRSSERILEIERELPRLSGMRSHQANDERVDLLNTSVYADAAHSMAAIGMLAPFIESVFYQAFQSARTHFGDSTDLLPEHPRWKADPEVCWDCRFIWKNGERRGNLIEGIMQLSNATGLEEFLPSDLRKTLGAVFAYRNKMFHLGFEWPMDEREKFRALIVNDKWPDHWFAWATSDSKPWVCYMTDEFISECVALIGKVLHALGVFAVEKLPGASATMIFADAKI</sequence>
<dbReference type="AlphaFoldDB" id="W0V5F5"/>
<dbReference type="Proteomes" id="UP000027604">
    <property type="component" value="Chromosome I"/>
</dbReference>
<protein>
    <submittedName>
        <fullName evidence="1">Uncharacterized protein</fullName>
    </submittedName>
</protein>
<reference evidence="1 2" key="1">
    <citation type="journal article" date="2015" name="Genome Announc.">
        <title>Genome Sequence of Mushroom Soft-Rot Pathogen Janthinobacterium agaricidamnosum.</title>
        <authorList>
            <person name="Graupner K."/>
            <person name="Lackner G."/>
            <person name="Hertweck C."/>
        </authorList>
    </citation>
    <scope>NUCLEOTIDE SEQUENCE [LARGE SCALE GENOMIC DNA]</scope>
    <source>
        <strain evidence="2">NBRC 102515 / DSM 9628</strain>
    </source>
</reference>
<dbReference type="OrthoDB" id="1550901at2"/>
<dbReference type="RefSeq" id="WP_038492282.1">
    <property type="nucleotide sequence ID" value="NZ_BCTH01000032.1"/>
</dbReference>
<dbReference type="HOGENOM" id="CLU_1025597_0_0_4"/>
<evidence type="ECO:0000313" key="1">
    <source>
        <dbReference type="EMBL" id="CDG83116.1"/>
    </source>
</evidence>